<dbReference type="Pfam" id="PF03500">
    <property type="entry name" value="Cellsynth_D"/>
    <property type="match status" value="1"/>
</dbReference>
<dbReference type="EMBL" id="RXOE01000010">
    <property type="protein sequence ID" value="RTQ31253.1"/>
    <property type="molecule type" value="Genomic_DNA"/>
</dbReference>
<dbReference type="OrthoDB" id="8963422at2"/>
<dbReference type="Gene3D" id="3.30.70.2590">
    <property type="match status" value="1"/>
</dbReference>
<reference evidence="1 2" key="1">
    <citation type="submission" date="2018-12" db="EMBL/GenBank/DDBJ databases">
        <title>The genome of Variovorax gossypii DSM 100435.</title>
        <authorList>
            <person name="Gao J."/>
            <person name="Sun J."/>
        </authorList>
    </citation>
    <scope>NUCLEOTIDE SEQUENCE [LARGE SCALE GENOMIC DNA]</scope>
    <source>
        <strain evidence="1 2">DSM 100435</strain>
    </source>
</reference>
<dbReference type="AlphaFoldDB" id="A0A3S0IWS5"/>
<protein>
    <recommendedName>
        <fullName evidence="3">Cellulose synthase</fullName>
    </recommendedName>
</protein>
<dbReference type="InterPro" id="IPR038470">
    <property type="entry name" value="Cellsynth_D_sf"/>
</dbReference>
<evidence type="ECO:0000313" key="2">
    <source>
        <dbReference type="Proteomes" id="UP000267418"/>
    </source>
</evidence>
<gene>
    <name evidence="1" type="ORF">EJP69_27455</name>
</gene>
<dbReference type="GO" id="GO:0030244">
    <property type="term" value="P:cellulose biosynthetic process"/>
    <property type="evidence" value="ECO:0007669"/>
    <property type="project" value="InterPro"/>
</dbReference>
<dbReference type="InterPro" id="IPR022798">
    <property type="entry name" value="BcsD_bac"/>
</dbReference>
<comment type="caution">
    <text evidence="1">The sequence shown here is derived from an EMBL/GenBank/DDBJ whole genome shotgun (WGS) entry which is preliminary data.</text>
</comment>
<proteinExistence type="predicted"/>
<dbReference type="Proteomes" id="UP000267418">
    <property type="component" value="Unassembled WGS sequence"/>
</dbReference>
<dbReference type="RefSeq" id="WP_126473481.1">
    <property type="nucleotide sequence ID" value="NZ_RXOE01000010.1"/>
</dbReference>
<evidence type="ECO:0008006" key="3">
    <source>
        <dbReference type="Google" id="ProtNLM"/>
    </source>
</evidence>
<keyword evidence="2" id="KW-1185">Reference proteome</keyword>
<evidence type="ECO:0000313" key="1">
    <source>
        <dbReference type="EMBL" id="RTQ31253.1"/>
    </source>
</evidence>
<accession>A0A3S0IWS5</accession>
<sequence length="158" mass="17678">METGATFIDYYDKKSCSSQWLEFNRGMAAELSAGLPPEDLRQLFCRVGQHFAQALPIPPCRTLEELQDRFNEHWDRIDWGFTVLSEESDGVAITHACSPIAMAFGPETTGWSVGFFEGVYQAWFDSQRMPASLRVQALKTAAAQGEPRVDLRLSKVAA</sequence>
<name>A0A3S0IWS5_9BURK</name>
<organism evidence="1 2">
    <name type="scientific">Variovorax gossypii</name>
    <dbReference type="NCBI Taxonomy" id="1679495"/>
    <lineage>
        <taxon>Bacteria</taxon>
        <taxon>Pseudomonadati</taxon>
        <taxon>Pseudomonadota</taxon>
        <taxon>Betaproteobacteria</taxon>
        <taxon>Burkholderiales</taxon>
        <taxon>Comamonadaceae</taxon>
        <taxon>Variovorax</taxon>
    </lineage>
</organism>